<comment type="caution">
    <text evidence="1">The sequence shown here is derived from an EMBL/GenBank/DDBJ whole genome shotgun (WGS) entry which is preliminary data.</text>
</comment>
<dbReference type="InterPro" id="IPR001343">
    <property type="entry name" value="Hemolysn_Ca-bd"/>
</dbReference>
<dbReference type="Gene3D" id="2.150.10.10">
    <property type="entry name" value="Serralysin-like metalloprotease, C-terminal"/>
    <property type="match status" value="3"/>
</dbReference>
<dbReference type="GO" id="GO:0005509">
    <property type="term" value="F:calcium ion binding"/>
    <property type="evidence" value="ECO:0007669"/>
    <property type="project" value="InterPro"/>
</dbReference>
<keyword evidence="2" id="KW-1185">Reference proteome</keyword>
<organism evidence="1 2">
    <name type="scientific">Sphingomonas lenta</name>
    <dbReference type="NCBI Taxonomy" id="1141887"/>
    <lineage>
        <taxon>Bacteria</taxon>
        <taxon>Pseudomonadati</taxon>
        <taxon>Pseudomonadota</taxon>
        <taxon>Alphaproteobacteria</taxon>
        <taxon>Sphingomonadales</taxon>
        <taxon>Sphingomonadaceae</taxon>
        <taxon>Sphingomonas</taxon>
    </lineage>
</organism>
<proteinExistence type="predicted"/>
<dbReference type="SUPFAM" id="SSF51120">
    <property type="entry name" value="beta-Roll"/>
    <property type="match status" value="3"/>
</dbReference>
<dbReference type="Proteomes" id="UP000218151">
    <property type="component" value="Unassembled WGS sequence"/>
</dbReference>
<protein>
    <recommendedName>
        <fullName evidence="3">Calcium-binding protein</fullName>
    </recommendedName>
</protein>
<dbReference type="InterPro" id="IPR011049">
    <property type="entry name" value="Serralysin-like_metalloprot_C"/>
</dbReference>
<reference evidence="2" key="1">
    <citation type="submission" date="2017-09" db="EMBL/GenBank/DDBJ databases">
        <authorList>
            <person name="Feng G."/>
            <person name="Zhu H."/>
        </authorList>
    </citation>
    <scope>NUCLEOTIDE SEQUENCE [LARGE SCALE GENOMIC DNA]</scope>
    <source>
        <strain evidence="2">1PNM-20</strain>
    </source>
</reference>
<dbReference type="PRINTS" id="PR00313">
    <property type="entry name" value="CABNDNGRPT"/>
</dbReference>
<dbReference type="Pfam" id="PF00353">
    <property type="entry name" value="HemolysinCabind"/>
    <property type="match status" value="5"/>
</dbReference>
<evidence type="ECO:0008006" key="3">
    <source>
        <dbReference type="Google" id="ProtNLM"/>
    </source>
</evidence>
<evidence type="ECO:0000313" key="1">
    <source>
        <dbReference type="EMBL" id="PAX07110.1"/>
    </source>
</evidence>
<gene>
    <name evidence="1" type="ORF">CKY28_13775</name>
</gene>
<dbReference type="AlphaFoldDB" id="A0A2A2SD35"/>
<dbReference type="RefSeq" id="WP_095998934.1">
    <property type="nucleotide sequence ID" value="NZ_NSLI01000004.1"/>
</dbReference>
<name>A0A2A2SD35_9SPHN</name>
<dbReference type="EMBL" id="NSLI01000004">
    <property type="protein sequence ID" value="PAX07110.1"/>
    <property type="molecule type" value="Genomic_DNA"/>
</dbReference>
<dbReference type="OrthoDB" id="7570338at2"/>
<sequence>MARLIQGTAGGDTLYGETGDTLDGAAGDDTYIIYDPSAVIFDAFNAGNGGYDRVLTFVSFDIGETAQVEVLSTADNAGVQPLDLAGNGGTQVIVGNYGANVLRSRGGGDTLYGLRGDDTYYVSAGDRVVENGGEGVDFVYVGTSYALDAGSSIEWLGSVAPNADLAANLTGNALTQTIVGSGGADVLDGRGGADTLIGLGGNDTYRVYGPADAVVEAVNGGVDTVYTSGNFYLAGGASIETVSAADQGLSSSMYLLGNELDQRMIGDYGANTLNGGGSRGGDTLVGLRGDDTYRIFGQNDVVVEAAGEGADTIYTSGNYRLAAGVEVEVLSSWSHIATTGINLTGNELGNVVIGTYGVNVLDGGGGADTLIGLEGGDVFRFTAAPVAGSVTTVRDYGVGVDVVLLDSRAFTQLADGVLAPGALAYGAAAADADDRIVYDASTGALSYDADGNGSGAAIQFARLPTNVALSDLRIVVASVPPEQLTTNTPGTYLIGDAVGQGTAIPSSVTNVTFNPYGIGYYFDLVFGASTSNGAVPSIRFTGPDLPGRLDFSQLRQGVVTRPDQGYSTAAGQLLLAEPPAPSGPTAPFPSAVVGTAFDDVIDRIVGNGFGVGTVTGGAGNDFIRGARLADGGAGDDRLFATISTTLTGGAGADLFDLPIRTRQPGTNSGSAFNVVTDFNPAEDRINLVLNYSGGLLPVDLVPGPVSASQFYAGTAPTSPDQRIFYNTATGELSFLVRGNAGSAAGEIPVFARLPANLDLTADDFTFVLV</sequence>
<evidence type="ECO:0000313" key="2">
    <source>
        <dbReference type="Proteomes" id="UP000218151"/>
    </source>
</evidence>
<accession>A0A2A2SD35</accession>